<organism evidence="1 2">
    <name type="scientific">Leucobacter coleopterorum</name>
    <dbReference type="NCBI Taxonomy" id="2714933"/>
    <lineage>
        <taxon>Bacteria</taxon>
        <taxon>Bacillati</taxon>
        <taxon>Actinomycetota</taxon>
        <taxon>Actinomycetes</taxon>
        <taxon>Micrococcales</taxon>
        <taxon>Microbacteriaceae</taxon>
        <taxon>Leucobacter</taxon>
    </lineage>
</organism>
<gene>
    <name evidence="1" type="ORF">G7066_14920</name>
</gene>
<reference evidence="1 2" key="1">
    <citation type="submission" date="2020-03" db="EMBL/GenBank/DDBJ databases">
        <title>Leucobacter sp. nov., isolated from beetles.</title>
        <authorList>
            <person name="Hyun D.-W."/>
            <person name="Bae J.-W."/>
        </authorList>
    </citation>
    <scope>NUCLEOTIDE SEQUENCE [LARGE SCALE GENOMIC DNA]</scope>
    <source>
        <strain evidence="1 2">HDW9A</strain>
    </source>
</reference>
<evidence type="ECO:0000313" key="2">
    <source>
        <dbReference type="Proteomes" id="UP000503441"/>
    </source>
</evidence>
<dbReference type="EMBL" id="CP049933">
    <property type="protein sequence ID" value="QIM19544.1"/>
    <property type="molecule type" value="Genomic_DNA"/>
</dbReference>
<name>A0ABX6K324_9MICO</name>
<accession>A0ABX6K324</accession>
<keyword evidence="2" id="KW-1185">Reference proteome</keyword>
<evidence type="ECO:0000313" key="1">
    <source>
        <dbReference type="EMBL" id="QIM19544.1"/>
    </source>
</evidence>
<proteinExistence type="predicted"/>
<protein>
    <recommendedName>
        <fullName evidence="3">DNA methylase adenine-specific domain-containing protein</fullName>
    </recommendedName>
</protein>
<evidence type="ECO:0008006" key="3">
    <source>
        <dbReference type="Google" id="ProtNLM"/>
    </source>
</evidence>
<dbReference type="RefSeq" id="WP_166331786.1">
    <property type="nucleotide sequence ID" value="NZ_CP049933.1"/>
</dbReference>
<sequence length="657" mass="71269">MSTSVKQDEPTQTITMQGIADLTRVRRPVISMWRSRYADTQYPFPAPISIEESGAQRFLVAEVNRWLIDTGRGNNPEAAIESPLYGDLVERLDDDLDRVSQLLLLQHLHGSSLMDLTPLDVIGISEVHEMGALIDVAEMTDALEDPSLVDAVESLSEAAFGGAAALVRLSNLLVSRSPGLSNEALTSEAEAFLGLILSEICSDFGGEIVPRGEGGLVLANLVAPHLSESHRVVFVLDSSDELSLEMRILWRSLAASHAVVVSDEKQGHSPPRLHLTMMQQAHSESTFFEWLEELLLGMAPADQLLVVGPEPLMLGSAAALPRRQLLAPAPDFREPLRYAASLPKGLSRFGGRRRLALWGFATPSARLTVVADHSCAEFDEAGLIAADLAAALSGDDSVKAHAFLRSSARVSHTALLGDQLSASPARPPVLGGERLARIWELDEGQMGEGAFDTVEVAQHPSPVRWNSYAQVTAARGRDLSGFKIPVAAVGEYGPGKAPVIGVAELQDSTRIGSRGVDRFEIEQVAPHATFTEPGDVVYVERRGSLEHNAAWVDELGGHLVLAPARVFRCAMRQTDSVEHVLTPAVVAEDIRAAASSERRNWLFRTVSLKNAEIIEEFERRCGSRRRELQVQLETVAALHRELVNGFADGVLARADPD</sequence>
<dbReference type="Proteomes" id="UP000503441">
    <property type="component" value="Chromosome"/>
</dbReference>